<dbReference type="InterPro" id="IPR021858">
    <property type="entry name" value="Fun_TF"/>
</dbReference>
<dbReference type="AlphaFoldDB" id="A0A439CPW9"/>
<dbReference type="EMBL" id="RYZI01000611">
    <property type="protein sequence ID" value="RWA04205.1"/>
    <property type="molecule type" value="Genomic_DNA"/>
</dbReference>
<dbReference type="InterPro" id="IPR053175">
    <property type="entry name" value="DHMBA_Reg_Transcription_Factor"/>
</dbReference>
<feature type="region of interest" description="Disordered" evidence="2">
    <location>
        <begin position="1"/>
        <end position="48"/>
    </location>
</feature>
<keyword evidence="1" id="KW-0539">Nucleus</keyword>
<feature type="compositionally biased region" description="Basic and acidic residues" evidence="2">
    <location>
        <begin position="1"/>
        <end position="13"/>
    </location>
</feature>
<feature type="compositionally biased region" description="Low complexity" evidence="2">
    <location>
        <begin position="33"/>
        <end position="48"/>
    </location>
</feature>
<dbReference type="Proteomes" id="UP000286045">
    <property type="component" value="Unassembled WGS sequence"/>
</dbReference>
<dbReference type="PANTHER" id="PTHR38791:SF13">
    <property type="entry name" value="ZN(2)-C6 FUNGAL-TYPE DOMAIN-CONTAINING PROTEIN"/>
    <property type="match status" value="1"/>
</dbReference>
<proteinExistence type="predicted"/>
<organism evidence="3 4">
    <name type="scientific">Xylaria grammica</name>
    <dbReference type="NCBI Taxonomy" id="363999"/>
    <lineage>
        <taxon>Eukaryota</taxon>
        <taxon>Fungi</taxon>
        <taxon>Dikarya</taxon>
        <taxon>Ascomycota</taxon>
        <taxon>Pezizomycotina</taxon>
        <taxon>Sordariomycetes</taxon>
        <taxon>Xylariomycetidae</taxon>
        <taxon>Xylariales</taxon>
        <taxon>Xylariaceae</taxon>
        <taxon>Xylaria</taxon>
    </lineage>
</organism>
<reference evidence="3 4" key="1">
    <citation type="submission" date="2018-12" db="EMBL/GenBank/DDBJ databases">
        <title>Draft genome sequence of Xylaria grammica IHI A82.</title>
        <authorList>
            <person name="Buettner E."/>
            <person name="Kellner H."/>
        </authorList>
    </citation>
    <scope>NUCLEOTIDE SEQUENCE [LARGE SCALE GENOMIC DNA]</scope>
    <source>
        <strain evidence="3 4">IHI A82</strain>
    </source>
</reference>
<keyword evidence="4" id="KW-1185">Reference proteome</keyword>
<dbReference type="PANTHER" id="PTHR38791">
    <property type="entry name" value="ZN(II)2CYS6 TRANSCRIPTION FACTOR (EUROFUNG)-RELATED-RELATED"/>
    <property type="match status" value="1"/>
</dbReference>
<protein>
    <submittedName>
        <fullName evidence="3">Uncharacterized protein</fullName>
    </submittedName>
</protein>
<evidence type="ECO:0000313" key="3">
    <source>
        <dbReference type="EMBL" id="RWA04205.1"/>
    </source>
</evidence>
<accession>A0A439CPW9</accession>
<comment type="caution">
    <text evidence="3">The sequence shown here is derived from an EMBL/GenBank/DDBJ whole genome shotgun (WGS) entry which is preliminary data.</text>
</comment>
<evidence type="ECO:0000313" key="4">
    <source>
        <dbReference type="Proteomes" id="UP000286045"/>
    </source>
</evidence>
<sequence>MFRNETKATERRAQRANKKASAQRLERQDSSRNDAFSTSSFSSDSTKASGSRVVVSPALPIEEQARCHFISHFILMPQDGRTVGHMDFIIPLLKQEGPDSHIQHAFNACALTFLNNRRKVGTKVWNKALTEYVIALAKTNAALQDKSSQYSDASLAAVLLLGMFENISAMQISSFNWGSHIHGAVQLVKERGKKQTKTRVGFQLFIAVRTLMVGLDPRNPLTWAAKAPDMGAEWWLADTVFSKTAVVIQRLMIKTSEIRAEITHLIDTLSRTPENRELMLEVIRKAKAVDQEVAAWQKKQADSKDWHYRTVVNWEDHVVNADYARAEVFPGRVDVYSDIWIG</sequence>
<evidence type="ECO:0000256" key="1">
    <source>
        <dbReference type="ARBA" id="ARBA00023242"/>
    </source>
</evidence>
<evidence type="ECO:0000256" key="2">
    <source>
        <dbReference type="SAM" id="MobiDB-lite"/>
    </source>
</evidence>
<dbReference type="STRING" id="363999.A0A439CPW9"/>
<name>A0A439CPW9_9PEZI</name>
<dbReference type="Pfam" id="PF11951">
    <property type="entry name" value="Fungal_trans_2"/>
    <property type="match status" value="1"/>
</dbReference>
<feature type="non-terminal residue" evidence="3">
    <location>
        <position position="342"/>
    </location>
</feature>
<gene>
    <name evidence="3" type="ORF">EKO27_g10902</name>
</gene>